<dbReference type="GO" id="GO:0003677">
    <property type="term" value="F:DNA binding"/>
    <property type="evidence" value="ECO:0007669"/>
    <property type="project" value="InterPro"/>
</dbReference>
<comment type="similarity">
    <text evidence="1">Belongs to the sigma-70 factor family. ECF subfamily.</text>
</comment>
<dbReference type="Pfam" id="PF08281">
    <property type="entry name" value="Sigma70_r4_2"/>
    <property type="match status" value="1"/>
</dbReference>
<dbReference type="SUPFAM" id="SSF88946">
    <property type="entry name" value="Sigma2 domain of RNA polymerase sigma factors"/>
    <property type="match status" value="1"/>
</dbReference>
<evidence type="ECO:0000313" key="8">
    <source>
        <dbReference type="Proteomes" id="UP000324611"/>
    </source>
</evidence>
<keyword evidence="2" id="KW-0805">Transcription regulation</keyword>
<accession>A0A5B2VSN8</accession>
<dbReference type="InterPro" id="IPR036388">
    <property type="entry name" value="WH-like_DNA-bd_sf"/>
</dbReference>
<dbReference type="InterPro" id="IPR013249">
    <property type="entry name" value="RNA_pol_sigma70_r4_t2"/>
</dbReference>
<dbReference type="InterPro" id="IPR013324">
    <property type="entry name" value="RNA_pol_sigma_r3/r4-like"/>
</dbReference>
<dbReference type="Gene3D" id="1.10.1740.10">
    <property type="match status" value="1"/>
</dbReference>
<dbReference type="Gene3D" id="1.10.10.10">
    <property type="entry name" value="Winged helix-like DNA-binding domain superfamily/Winged helix DNA-binding domain"/>
    <property type="match status" value="1"/>
</dbReference>
<evidence type="ECO:0000256" key="1">
    <source>
        <dbReference type="ARBA" id="ARBA00010641"/>
    </source>
</evidence>
<evidence type="ECO:0000256" key="3">
    <source>
        <dbReference type="ARBA" id="ARBA00023082"/>
    </source>
</evidence>
<keyword evidence="4" id="KW-0804">Transcription</keyword>
<dbReference type="Proteomes" id="UP000324611">
    <property type="component" value="Unassembled WGS sequence"/>
</dbReference>
<evidence type="ECO:0000256" key="4">
    <source>
        <dbReference type="ARBA" id="ARBA00023163"/>
    </source>
</evidence>
<evidence type="ECO:0000259" key="6">
    <source>
        <dbReference type="Pfam" id="PF08281"/>
    </source>
</evidence>
<feature type="domain" description="RNA polymerase sigma factor 70 region 4 type 2" evidence="6">
    <location>
        <begin position="129"/>
        <end position="178"/>
    </location>
</feature>
<dbReference type="NCBIfam" id="TIGR02937">
    <property type="entry name" value="sigma70-ECF"/>
    <property type="match status" value="1"/>
</dbReference>
<dbReference type="PANTHER" id="PTHR43133">
    <property type="entry name" value="RNA POLYMERASE ECF-TYPE SIGMA FACTO"/>
    <property type="match status" value="1"/>
</dbReference>
<comment type="caution">
    <text evidence="7">The sequence shown here is derived from an EMBL/GenBank/DDBJ whole genome shotgun (WGS) entry which is preliminary data.</text>
</comment>
<sequence length="202" mass="23502">MNNLLLSTHQAYNEKELLIRIAEGDEAAFSILFGIYLGKLKPFVEKLVVSEDDTREIIQETFVRLWLSRDKLPHVEHPSAYIFRIAANQYHMYLRRRLSQERAVAGYEKTVQPMSDNTEHTLRLHELQRLVQDAISRLPEKRRIIFHMSRNEGMSIREIAATLNLSPKTVKNTLFTALGNIRQYLAAAGEAGWWLILLFLIR</sequence>
<dbReference type="InterPro" id="IPR039425">
    <property type="entry name" value="RNA_pol_sigma-70-like"/>
</dbReference>
<dbReference type="GO" id="GO:0016987">
    <property type="term" value="F:sigma factor activity"/>
    <property type="evidence" value="ECO:0007669"/>
    <property type="project" value="UniProtKB-KW"/>
</dbReference>
<dbReference type="GO" id="GO:0006352">
    <property type="term" value="P:DNA-templated transcription initiation"/>
    <property type="evidence" value="ECO:0007669"/>
    <property type="project" value="InterPro"/>
</dbReference>
<protein>
    <submittedName>
        <fullName evidence="7">RNA polymerase sigma-70 factor</fullName>
    </submittedName>
</protein>
<dbReference type="PANTHER" id="PTHR43133:SF46">
    <property type="entry name" value="RNA POLYMERASE SIGMA-70 FACTOR ECF SUBFAMILY"/>
    <property type="match status" value="1"/>
</dbReference>
<keyword evidence="3" id="KW-0731">Sigma factor</keyword>
<keyword evidence="8" id="KW-1185">Reference proteome</keyword>
<reference evidence="7 8" key="2">
    <citation type="submission" date="2019-09" db="EMBL/GenBank/DDBJ databases">
        <authorList>
            <person name="Jin C."/>
        </authorList>
    </citation>
    <scope>NUCLEOTIDE SEQUENCE [LARGE SCALE GENOMIC DNA]</scope>
    <source>
        <strain evidence="7 8">BN140078</strain>
    </source>
</reference>
<evidence type="ECO:0000313" key="7">
    <source>
        <dbReference type="EMBL" id="KAA2241660.1"/>
    </source>
</evidence>
<dbReference type="Pfam" id="PF04542">
    <property type="entry name" value="Sigma70_r2"/>
    <property type="match status" value="1"/>
</dbReference>
<evidence type="ECO:0000259" key="5">
    <source>
        <dbReference type="Pfam" id="PF04542"/>
    </source>
</evidence>
<name>A0A5B2VSN8_9BACT</name>
<dbReference type="EMBL" id="VUOC01000003">
    <property type="protein sequence ID" value="KAA2241660.1"/>
    <property type="molecule type" value="Genomic_DNA"/>
</dbReference>
<dbReference type="SUPFAM" id="SSF88659">
    <property type="entry name" value="Sigma3 and sigma4 domains of RNA polymerase sigma factors"/>
    <property type="match status" value="1"/>
</dbReference>
<dbReference type="InterPro" id="IPR014327">
    <property type="entry name" value="RNA_pol_sigma70_bacteroid"/>
</dbReference>
<dbReference type="AlphaFoldDB" id="A0A5B2VSN8"/>
<feature type="domain" description="RNA polymerase sigma-70 region 2" evidence="5">
    <location>
        <begin position="34"/>
        <end position="97"/>
    </location>
</feature>
<dbReference type="InterPro" id="IPR014284">
    <property type="entry name" value="RNA_pol_sigma-70_dom"/>
</dbReference>
<dbReference type="NCBIfam" id="TIGR02985">
    <property type="entry name" value="Sig70_bacteroi1"/>
    <property type="match status" value="1"/>
</dbReference>
<dbReference type="InterPro" id="IPR013325">
    <property type="entry name" value="RNA_pol_sigma_r2"/>
</dbReference>
<dbReference type="InterPro" id="IPR007627">
    <property type="entry name" value="RNA_pol_sigma70_r2"/>
</dbReference>
<proteinExistence type="inferred from homology"/>
<gene>
    <name evidence="7" type="ORF">F0L74_17435</name>
</gene>
<organism evidence="7 8">
    <name type="scientific">Chitinophaga agrisoli</name>
    <dbReference type="NCBI Taxonomy" id="2607653"/>
    <lineage>
        <taxon>Bacteria</taxon>
        <taxon>Pseudomonadati</taxon>
        <taxon>Bacteroidota</taxon>
        <taxon>Chitinophagia</taxon>
        <taxon>Chitinophagales</taxon>
        <taxon>Chitinophagaceae</taxon>
        <taxon>Chitinophaga</taxon>
    </lineage>
</organism>
<evidence type="ECO:0000256" key="2">
    <source>
        <dbReference type="ARBA" id="ARBA00023015"/>
    </source>
</evidence>
<reference evidence="7 8" key="1">
    <citation type="submission" date="2019-09" db="EMBL/GenBank/DDBJ databases">
        <title>Chitinophaga ginsengihumi sp. nov., isolated from soil of ginseng rhizosphere.</title>
        <authorList>
            <person name="Lee J."/>
        </authorList>
    </citation>
    <scope>NUCLEOTIDE SEQUENCE [LARGE SCALE GENOMIC DNA]</scope>
    <source>
        <strain evidence="7 8">BN140078</strain>
    </source>
</reference>